<sequence length="267" mass="29549">MALSSPGAVMALNALSYLISAICVLKMRRGMSMPQARTQDSAGTRKLLTDLQEGVAYIQQRPTIVPLYLVLLSFTMTIAMLNVLLAAFAKDVLKVGAAGFGSIHASFAAGAIVGCLLLPILRYWIDERRLMILGVAATGMCVLLFALSQNLWMAMMGHFLIGVFIETRVFYTTSAQRIVDLRYQGRVYATFATFFSLITLLIYLGMGLLQGVLSQRYLYGFQGVLLLLVAFLVARPSLSRLFPKDREQAPSLRKQGRKEEIPSLPRR</sequence>
<dbReference type="EMBL" id="BNJF01000008">
    <property type="protein sequence ID" value="GHO50443.1"/>
    <property type="molecule type" value="Genomic_DNA"/>
</dbReference>
<gene>
    <name evidence="10" type="ORF">KSX_86060</name>
</gene>
<evidence type="ECO:0000256" key="7">
    <source>
        <dbReference type="SAM" id="MobiDB-lite"/>
    </source>
</evidence>
<accession>A0A8J3MY59</accession>
<dbReference type="GO" id="GO:0022857">
    <property type="term" value="F:transmembrane transporter activity"/>
    <property type="evidence" value="ECO:0007669"/>
    <property type="project" value="InterPro"/>
</dbReference>
<comment type="caution">
    <text evidence="10">The sequence shown here is derived from an EMBL/GenBank/DDBJ whole genome shotgun (WGS) entry which is preliminary data.</text>
</comment>
<evidence type="ECO:0000256" key="1">
    <source>
        <dbReference type="ARBA" id="ARBA00004651"/>
    </source>
</evidence>
<keyword evidence="11" id="KW-1185">Reference proteome</keyword>
<feature type="transmembrane region" description="Helical" evidence="8">
    <location>
        <begin position="217"/>
        <end position="234"/>
    </location>
</feature>
<evidence type="ECO:0000256" key="5">
    <source>
        <dbReference type="ARBA" id="ARBA00022989"/>
    </source>
</evidence>
<protein>
    <recommendedName>
        <fullName evidence="9">Major facilitator superfamily (MFS) profile domain-containing protein</fullName>
    </recommendedName>
</protein>
<dbReference type="PROSITE" id="PS50850">
    <property type="entry name" value="MFS"/>
    <property type="match status" value="1"/>
</dbReference>
<dbReference type="SUPFAM" id="SSF103473">
    <property type="entry name" value="MFS general substrate transporter"/>
    <property type="match status" value="1"/>
</dbReference>
<dbReference type="InterPro" id="IPR010290">
    <property type="entry name" value="TM_effector"/>
</dbReference>
<keyword evidence="4 8" id="KW-0812">Transmembrane</keyword>
<feature type="transmembrane region" description="Helical" evidence="8">
    <location>
        <begin position="67"/>
        <end position="89"/>
    </location>
</feature>
<evidence type="ECO:0000313" key="10">
    <source>
        <dbReference type="EMBL" id="GHO50443.1"/>
    </source>
</evidence>
<keyword evidence="6 8" id="KW-0472">Membrane</keyword>
<keyword evidence="2" id="KW-0813">Transport</keyword>
<feature type="transmembrane region" description="Helical" evidence="8">
    <location>
        <begin position="95"/>
        <end position="118"/>
    </location>
</feature>
<dbReference type="Pfam" id="PF05977">
    <property type="entry name" value="MFS_3"/>
    <property type="match status" value="1"/>
</dbReference>
<reference evidence="10" key="1">
    <citation type="submission" date="2020-10" db="EMBL/GenBank/DDBJ databases">
        <title>Taxonomic study of unclassified bacteria belonging to the class Ktedonobacteria.</title>
        <authorList>
            <person name="Yabe S."/>
            <person name="Wang C.M."/>
            <person name="Zheng Y."/>
            <person name="Sakai Y."/>
            <person name="Cavaletti L."/>
            <person name="Monciardini P."/>
            <person name="Donadio S."/>
        </authorList>
    </citation>
    <scope>NUCLEOTIDE SEQUENCE</scope>
    <source>
        <strain evidence="10">SOSP1-1</strain>
    </source>
</reference>
<feature type="transmembrane region" description="Helical" evidence="8">
    <location>
        <begin position="183"/>
        <end position="205"/>
    </location>
</feature>
<keyword evidence="5 8" id="KW-1133">Transmembrane helix</keyword>
<dbReference type="Proteomes" id="UP000612362">
    <property type="component" value="Unassembled WGS sequence"/>
</dbReference>
<evidence type="ECO:0000256" key="3">
    <source>
        <dbReference type="ARBA" id="ARBA00022475"/>
    </source>
</evidence>
<organism evidence="10 11">
    <name type="scientific">Ktedonospora formicarum</name>
    <dbReference type="NCBI Taxonomy" id="2778364"/>
    <lineage>
        <taxon>Bacteria</taxon>
        <taxon>Bacillati</taxon>
        <taxon>Chloroflexota</taxon>
        <taxon>Ktedonobacteria</taxon>
        <taxon>Ktedonobacterales</taxon>
        <taxon>Ktedonobacteraceae</taxon>
        <taxon>Ktedonospora</taxon>
    </lineage>
</organism>
<feature type="transmembrane region" description="Helical" evidence="8">
    <location>
        <begin position="153"/>
        <end position="171"/>
    </location>
</feature>
<evidence type="ECO:0000256" key="2">
    <source>
        <dbReference type="ARBA" id="ARBA00022448"/>
    </source>
</evidence>
<dbReference type="InterPro" id="IPR036259">
    <property type="entry name" value="MFS_trans_sf"/>
</dbReference>
<name>A0A8J3MY59_9CHLR</name>
<dbReference type="GO" id="GO:0005886">
    <property type="term" value="C:plasma membrane"/>
    <property type="evidence" value="ECO:0007669"/>
    <property type="project" value="UniProtKB-SubCell"/>
</dbReference>
<feature type="transmembrane region" description="Helical" evidence="8">
    <location>
        <begin position="130"/>
        <end position="147"/>
    </location>
</feature>
<evidence type="ECO:0000256" key="6">
    <source>
        <dbReference type="ARBA" id="ARBA00023136"/>
    </source>
</evidence>
<dbReference type="InterPro" id="IPR020846">
    <property type="entry name" value="MFS_dom"/>
</dbReference>
<evidence type="ECO:0000259" key="9">
    <source>
        <dbReference type="PROSITE" id="PS50850"/>
    </source>
</evidence>
<proteinExistence type="predicted"/>
<dbReference type="RefSeq" id="WP_220199455.1">
    <property type="nucleotide sequence ID" value="NZ_BNJF01000008.1"/>
</dbReference>
<feature type="region of interest" description="Disordered" evidence="7">
    <location>
        <begin position="246"/>
        <end position="267"/>
    </location>
</feature>
<comment type="subcellular location">
    <subcellularLocation>
        <location evidence="1">Cell membrane</location>
        <topology evidence="1">Multi-pass membrane protein</topology>
    </subcellularLocation>
</comment>
<evidence type="ECO:0000313" key="11">
    <source>
        <dbReference type="Proteomes" id="UP000612362"/>
    </source>
</evidence>
<dbReference type="Gene3D" id="1.20.1250.20">
    <property type="entry name" value="MFS general substrate transporter like domains"/>
    <property type="match status" value="1"/>
</dbReference>
<dbReference type="PANTHER" id="PTHR23513">
    <property type="entry name" value="INTEGRAL MEMBRANE EFFLUX PROTEIN-RELATED"/>
    <property type="match status" value="1"/>
</dbReference>
<dbReference type="PANTHER" id="PTHR23513:SF6">
    <property type="entry name" value="MAJOR FACILITATOR SUPERFAMILY ASSOCIATED DOMAIN-CONTAINING PROTEIN"/>
    <property type="match status" value="1"/>
</dbReference>
<feature type="domain" description="Major facilitator superfamily (MFS) profile" evidence="9">
    <location>
        <begin position="63"/>
        <end position="267"/>
    </location>
</feature>
<feature type="transmembrane region" description="Helical" evidence="8">
    <location>
        <begin position="6"/>
        <end position="25"/>
    </location>
</feature>
<dbReference type="AlphaFoldDB" id="A0A8J3MY59"/>
<evidence type="ECO:0000256" key="8">
    <source>
        <dbReference type="SAM" id="Phobius"/>
    </source>
</evidence>
<evidence type="ECO:0000256" key="4">
    <source>
        <dbReference type="ARBA" id="ARBA00022692"/>
    </source>
</evidence>
<keyword evidence="3" id="KW-1003">Cell membrane</keyword>